<reference evidence="2" key="1">
    <citation type="journal article" date="2011" name="Nat. Commun.">
        <title>Effector diversification within compartments of the Leptosphaeria maculans genome affected by Repeat-Induced Point mutations.</title>
        <authorList>
            <person name="Rouxel T."/>
            <person name="Grandaubert J."/>
            <person name="Hane J.K."/>
            <person name="Hoede C."/>
            <person name="van de Wouw A.P."/>
            <person name="Couloux A."/>
            <person name="Dominguez V."/>
            <person name="Anthouard V."/>
            <person name="Bally P."/>
            <person name="Bourras S."/>
            <person name="Cozijnsen A.J."/>
            <person name="Ciuffetti L.M."/>
            <person name="Degrave A."/>
            <person name="Dilmaghani A."/>
            <person name="Duret L."/>
            <person name="Fudal I."/>
            <person name="Goodwin S.B."/>
            <person name="Gout L."/>
            <person name="Glaser N."/>
            <person name="Linglin J."/>
            <person name="Kema G.H.J."/>
            <person name="Lapalu N."/>
            <person name="Lawrence C.B."/>
            <person name="May K."/>
            <person name="Meyer M."/>
            <person name="Ollivier B."/>
            <person name="Poulain J."/>
            <person name="Schoch C.L."/>
            <person name="Simon A."/>
            <person name="Spatafora J.W."/>
            <person name="Stachowiak A."/>
            <person name="Turgeon B.G."/>
            <person name="Tyler B.M."/>
            <person name="Vincent D."/>
            <person name="Weissenbach J."/>
            <person name="Amselem J."/>
            <person name="Quesneville H."/>
            <person name="Oliver R.P."/>
            <person name="Wincker P."/>
            <person name="Balesdent M.-H."/>
            <person name="Howlett B.J."/>
        </authorList>
    </citation>
    <scope>NUCLEOTIDE SEQUENCE [LARGE SCALE GENOMIC DNA]</scope>
    <source>
        <strain evidence="2">JN3 / isolate v23.1.3 / race Av1-4-5-6-7-8</strain>
    </source>
</reference>
<dbReference type="AlphaFoldDB" id="E5A8H3"/>
<evidence type="ECO:0000313" key="1">
    <source>
        <dbReference type="EMBL" id="CBX99918.1"/>
    </source>
</evidence>
<evidence type="ECO:0000313" key="2">
    <source>
        <dbReference type="Proteomes" id="UP000002668"/>
    </source>
</evidence>
<keyword evidence="2" id="KW-1185">Reference proteome</keyword>
<dbReference type="Proteomes" id="UP000002668">
    <property type="component" value="Genome"/>
</dbReference>
<organism evidence="2">
    <name type="scientific">Leptosphaeria maculans (strain JN3 / isolate v23.1.3 / race Av1-4-5-6-7-8)</name>
    <name type="common">Blackleg fungus</name>
    <name type="synonym">Phoma lingam</name>
    <dbReference type="NCBI Taxonomy" id="985895"/>
    <lineage>
        <taxon>Eukaryota</taxon>
        <taxon>Fungi</taxon>
        <taxon>Dikarya</taxon>
        <taxon>Ascomycota</taxon>
        <taxon>Pezizomycotina</taxon>
        <taxon>Dothideomycetes</taxon>
        <taxon>Pleosporomycetidae</taxon>
        <taxon>Pleosporales</taxon>
        <taxon>Pleosporineae</taxon>
        <taxon>Leptosphaeriaceae</taxon>
        <taxon>Plenodomus</taxon>
        <taxon>Plenodomus lingam/Leptosphaeria maculans species complex</taxon>
    </lineage>
</organism>
<accession>E5A8H3</accession>
<protein>
    <submittedName>
        <fullName evidence="1">Predicted protein</fullName>
    </submittedName>
</protein>
<dbReference type="EMBL" id="FP929137">
    <property type="protein sequence ID" value="CBX99918.1"/>
    <property type="molecule type" value="Genomic_DNA"/>
</dbReference>
<sequence length="113" mass="11569">MEADNLALAGIGTLDDPEDFRSIDVSLGSIALLARDPSRSTAFALLWLRFSLAVLLELDGTDTVIASSAAVTGASGTMGMRFGLSSSGASARCASAGSPGVMSISTFRIKLIK</sequence>
<dbReference type="VEuPathDB" id="FungiDB:LEMA_P075070.1"/>
<dbReference type="HOGENOM" id="CLU_2133976_0_0_1"/>
<name>E5A8H3_LEPMJ</name>
<gene>
    <name evidence="1" type="ORF">LEMA_P075070.1</name>
</gene>
<dbReference type="InParanoid" id="E5A8H3"/>
<proteinExistence type="predicted"/>